<dbReference type="Proteomes" id="UP001465668">
    <property type="component" value="Unassembled WGS sequence"/>
</dbReference>
<reference evidence="2 3" key="1">
    <citation type="submission" date="2024-02" db="EMBL/GenBank/DDBJ databases">
        <title>First draft genome assembly of two strains of Seiridium cardinale.</title>
        <authorList>
            <person name="Emiliani G."/>
            <person name="Scali E."/>
        </authorList>
    </citation>
    <scope>NUCLEOTIDE SEQUENCE [LARGE SCALE GENOMIC DNA]</scope>
    <source>
        <strain evidence="2 3">BM-138-000479</strain>
    </source>
</reference>
<evidence type="ECO:0000313" key="3">
    <source>
        <dbReference type="Proteomes" id="UP001465668"/>
    </source>
</evidence>
<dbReference type="SUPFAM" id="SSF55729">
    <property type="entry name" value="Acyl-CoA N-acyltransferases (Nat)"/>
    <property type="match status" value="1"/>
</dbReference>
<feature type="compositionally biased region" description="Basic and acidic residues" evidence="1">
    <location>
        <begin position="1"/>
        <end position="10"/>
    </location>
</feature>
<keyword evidence="3" id="KW-1185">Reference proteome</keyword>
<gene>
    <name evidence="2" type="ORF">SCAR479_00173</name>
</gene>
<organism evidence="2 3">
    <name type="scientific">Seiridium cardinale</name>
    <dbReference type="NCBI Taxonomy" id="138064"/>
    <lineage>
        <taxon>Eukaryota</taxon>
        <taxon>Fungi</taxon>
        <taxon>Dikarya</taxon>
        <taxon>Ascomycota</taxon>
        <taxon>Pezizomycotina</taxon>
        <taxon>Sordariomycetes</taxon>
        <taxon>Xylariomycetidae</taxon>
        <taxon>Amphisphaeriales</taxon>
        <taxon>Sporocadaceae</taxon>
        <taxon>Seiridium</taxon>
    </lineage>
</organism>
<evidence type="ECO:0000256" key="1">
    <source>
        <dbReference type="SAM" id="MobiDB-lite"/>
    </source>
</evidence>
<dbReference type="EMBL" id="JARVKM010000001">
    <property type="protein sequence ID" value="KAK9783614.1"/>
    <property type="molecule type" value="Genomic_DNA"/>
</dbReference>
<dbReference type="CDD" id="cd04301">
    <property type="entry name" value="NAT_SF"/>
    <property type="match status" value="1"/>
</dbReference>
<sequence>MTLRNDHIDDPEAGQPYSTDEDGIRYSLQQGFPSELRFGNPPTEWAFVGSVDVPDPEFDFDFSVPYDEDDRQTKNKLYEASTLAHCAANLIRPEIMRNGAGEFRSLVWMADEALRHAAEILFEPGRGVLRNQFRRKGVWGSEGEGAWILAFERLFVHERARRQGWATKLVTRIMHDILDRAREANRPVLVLVMPAAPEKEFRGFTDLTDVEKVRTQEDNLRAARSFWRSLGFVRMGETLLFGWTRAICGETIPKLHVREEDLDEDGAMDQRQGHLFRLHG</sequence>
<protein>
    <submittedName>
        <fullName evidence="2">N-acetyltransferase domain-containing protein</fullName>
    </submittedName>
</protein>
<proteinExistence type="predicted"/>
<evidence type="ECO:0000313" key="2">
    <source>
        <dbReference type="EMBL" id="KAK9783614.1"/>
    </source>
</evidence>
<dbReference type="Gene3D" id="3.40.630.30">
    <property type="match status" value="1"/>
</dbReference>
<dbReference type="InterPro" id="IPR016181">
    <property type="entry name" value="Acyl_CoA_acyltransferase"/>
</dbReference>
<accession>A0ABR2Y8S0</accession>
<name>A0ABR2Y8S0_9PEZI</name>
<comment type="caution">
    <text evidence="2">The sequence shown here is derived from an EMBL/GenBank/DDBJ whole genome shotgun (WGS) entry which is preliminary data.</text>
</comment>
<feature type="region of interest" description="Disordered" evidence="1">
    <location>
        <begin position="1"/>
        <end position="22"/>
    </location>
</feature>